<evidence type="ECO:0000313" key="2">
    <source>
        <dbReference type="EMBL" id="GIO42515.1"/>
    </source>
</evidence>
<reference evidence="2" key="1">
    <citation type="submission" date="2021-03" db="EMBL/GenBank/DDBJ databases">
        <title>Antimicrobial resistance genes in bacteria isolated from Japanese honey, and their potential for conferring macrolide and lincosamide resistance in the American foulbrood pathogen Paenibacillus larvae.</title>
        <authorList>
            <person name="Okamoto M."/>
            <person name="Kumagai M."/>
            <person name="Kanamori H."/>
            <person name="Takamatsu D."/>
        </authorList>
    </citation>
    <scope>NUCLEOTIDE SEQUENCE</scope>
    <source>
        <strain evidence="2">J41TS4</strain>
    </source>
</reference>
<proteinExistence type="predicted"/>
<dbReference type="EMBL" id="BORS01000007">
    <property type="protein sequence ID" value="GIO42515.1"/>
    <property type="molecule type" value="Genomic_DNA"/>
</dbReference>
<evidence type="ECO:0000256" key="1">
    <source>
        <dbReference type="SAM" id="MobiDB-lite"/>
    </source>
</evidence>
<gene>
    <name evidence="2" type="ORF">J41TS4_22730</name>
</gene>
<name>A0A919Y5C1_9BACL</name>
<dbReference type="Proteomes" id="UP000678895">
    <property type="component" value="Unassembled WGS sequence"/>
</dbReference>
<keyword evidence="3" id="KW-1185">Reference proteome</keyword>
<feature type="region of interest" description="Disordered" evidence="1">
    <location>
        <begin position="1"/>
        <end position="40"/>
    </location>
</feature>
<organism evidence="2 3">
    <name type="scientific">Paenibacillus apis</name>
    <dbReference type="NCBI Taxonomy" id="1792174"/>
    <lineage>
        <taxon>Bacteria</taxon>
        <taxon>Bacillati</taxon>
        <taxon>Bacillota</taxon>
        <taxon>Bacilli</taxon>
        <taxon>Bacillales</taxon>
        <taxon>Paenibacillaceae</taxon>
        <taxon>Paenibacillus</taxon>
    </lineage>
</organism>
<comment type="caution">
    <text evidence="2">The sequence shown here is derived from an EMBL/GenBank/DDBJ whole genome shotgun (WGS) entry which is preliminary data.</text>
</comment>
<feature type="compositionally biased region" description="Basic and acidic residues" evidence="1">
    <location>
        <begin position="17"/>
        <end position="40"/>
    </location>
</feature>
<dbReference type="AlphaFoldDB" id="A0A919Y5C1"/>
<protein>
    <submittedName>
        <fullName evidence="2">Uncharacterized protein</fullName>
    </submittedName>
</protein>
<sequence length="131" mass="14849">MDFGFNPVPKPNHSRRNKTDTKLRKRAPKEDTELTKEQVRNEVKKRDGDWCLLSGKPGPGLHLHRVVYSGMGGGSGKYEVWNCVLLSTEMHTLVHSNKRLWQPLLLEFLATKKSGQDPTKVLEKLRSKASG</sequence>
<evidence type="ECO:0000313" key="3">
    <source>
        <dbReference type="Proteomes" id="UP000678895"/>
    </source>
</evidence>
<accession>A0A919Y5C1</accession>